<keyword evidence="2" id="KW-1185">Reference proteome</keyword>
<name>A0ABM7PNF8_9BACT</name>
<reference evidence="1 2" key="1">
    <citation type="submission" date="2021-02" db="EMBL/GenBank/DDBJ databases">
        <title>Complete genome of Desulfoluna sp. strain ASN36.</title>
        <authorList>
            <person name="Takahashi A."/>
            <person name="Kojima H."/>
            <person name="Fukui M."/>
        </authorList>
    </citation>
    <scope>NUCLEOTIDE SEQUENCE [LARGE SCALE GENOMIC DNA]</scope>
    <source>
        <strain evidence="1 2">ASN36</strain>
    </source>
</reference>
<sequence length="284" mass="32776">MKQIVVILLVLGLCPSAYSESLDLIYFQTGNRYDYRIDLLKLAMDKTVESDGPYSIKPVAEKMTQSRGIDFLGKGERVNVGFFPTNKERELRFLSVKIPLLRGLLGYRVSLIRRGDLEGFSRIESLDQLRQRYLAGFGSQWADMKILQGNSIPVVGAAKYENLFKMLMRKRFDYFPRGINEAWDEASDKKEAYPDLVVDPYIALYYPYPVYFFVNKKDVALADRIERGLSAALEDGSFKALFMRYHKAIIQQADLKNRKLFLLNNSTLAEGTAHPDTEWWLERH</sequence>
<accession>A0ABM7PNF8</accession>
<evidence type="ECO:0000313" key="1">
    <source>
        <dbReference type="EMBL" id="BCS99074.1"/>
    </source>
</evidence>
<dbReference type="Proteomes" id="UP001320148">
    <property type="component" value="Chromosome"/>
</dbReference>
<dbReference type="SUPFAM" id="SSF53850">
    <property type="entry name" value="Periplasmic binding protein-like II"/>
    <property type="match status" value="1"/>
</dbReference>
<gene>
    <name evidence="1" type="ORF">DSLASN_47060</name>
</gene>
<dbReference type="Gene3D" id="3.40.190.10">
    <property type="entry name" value="Periplasmic binding protein-like II"/>
    <property type="match status" value="2"/>
</dbReference>
<proteinExistence type="predicted"/>
<protein>
    <recommendedName>
        <fullName evidence="3">Solute-binding protein family 3/N-terminal domain-containing protein</fullName>
    </recommendedName>
</protein>
<evidence type="ECO:0000313" key="2">
    <source>
        <dbReference type="Proteomes" id="UP001320148"/>
    </source>
</evidence>
<dbReference type="EMBL" id="AP024488">
    <property type="protein sequence ID" value="BCS99074.1"/>
    <property type="molecule type" value="Genomic_DNA"/>
</dbReference>
<evidence type="ECO:0008006" key="3">
    <source>
        <dbReference type="Google" id="ProtNLM"/>
    </source>
</evidence>
<organism evidence="1 2">
    <name type="scientific">Desulfoluna limicola</name>
    <dbReference type="NCBI Taxonomy" id="2810562"/>
    <lineage>
        <taxon>Bacteria</taxon>
        <taxon>Pseudomonadati</taxon>
        <taxon>Thermodesulfobacteriota</taxon>
        <taxon>Desulfobacteria</taxon>
        <taxon>Desulfobacterales</taxon>
        <taxon>Desulfolunaceae</taxon>
        <taxon>Desulfoluna</taxon>
    </lineage>
</organism>
<dbReference type="RefSeq" id="WP_236890432.1">
    <property type="nucleotide sequence ID" value="NZ_AP024488.1"/>
</dbReference>